<keyword evidence="1" id="KW-0805">Transcription regulation</keyword>
<proteinExistence type="predicted"/>
<dbReference type="InterPro" id="IPR001387">
    <property type="entry name" value="Cro/C1-type_HTH"/>
</dbReference>
<dbReference type="Pfam" id="PF01381">
    <property type="entry name" value="HTH_3"/>
    <property type="match status" value="1"/>
</dbReference>
<evidence type="ECO:0000256" key="2">
    <source>
        <dbReference type="ARBA" id="ARBA00023125"/>
    </source>
</evidence>
<evidence type="ECO:0000256" key="1">
    <source>
        <dbReference type="ARBA" id="ARBA00023015"/>
    </source>
</evidence>
<accession>A0ABN4TKY2</accession>
<organism evidence="5 6">
    <name type="scientific">Cupriavidus malaysiensis</name>
    <dbReference type="NCBI Taxonomy" id="367825"/>
    <lineage>
        <taxon>Bacteria</taxon>
        <taxon>Pseudomonadati</taxon>
        <taxon>Pseudomonadota</taxon>
        <taxon>Betaproteobacteria</taxon>
        <taxon>Burkholderiales</taxon>
        <taxon>Burkholderiaceae</taxon>
        <taxon>Cupriavidus</taxon>
    </lineage>
</organism>
<dbReference type="InterPro" id="IPR050807">
    <property type="entry name" value="TransReg_Diox_bact_type"/>
</dbReference>
<dbReference type="SUPFAM" id="SSF47413">
    <property type="entry name" value="lambda repressor-like DNA-binding domains"/>
    <property type="match status" value="1"/>
</dbReference>
<dbReference type="EMBL" id="CP017754">
    <property type="protein sequence ID" value="AOZ05663.1"/>
    <property type="molecule type" value="Genomic_DNA"/>
</dbReference>
<reference evidence="5 6" key="1">
    <citation type="submission" date="2016-10" db="EMBL/GenBank/DDBJ databases">
        <title>Complete genome sequences of three Cupriavidus strains isolated from various Malaysian environments.</title>
        <authorList>
            <person name="Abdullah A.A.-A."/>
            <person name="Shafie N.A.H."/>
            <person name="Lau N.S."/>
        </authorList>
    </citation>
    <scope>NUCLEOTIDE SEQUENCE [LARGE SCALE GENOMIC DNA]</scope>
    <source>
        <strain evidence="5 6">USMAA1020</strain>
    </source>
</reference>
<dbReference type="PANTHER" id="PTHR46797:SF23">
    <property type="entry name" value="HTH-TYPE TRANSCRIPTIONAL REGULATOR SUTR"/>
    <property type="match status" value="1"/>
</dbReference>
<evidence type="ECO:0000313" key="6">
    <source>
        <dbReference type="Proteomes" id="UP000177515"/>
    </source>
</evidence>
<sequence length="127" mass="13741">MVSTPLKLFGQQLAMLRKQRGWSQEKLALESGLARSYVSGIERGVRNVALINICALADTLGVPPGELMRFGEAPASELLLEQKRTPFRSGKNPAQQATLRYMTTLSDSEQDVVAAVARALANKGGAR</sequence>
<protein>
    <recommendedName>
        <fullName evidence="4">HTH cro/C1-type domain-containing protein</fullName>
    </recommendedName>
</protein>
<keyword evidence="2" id="KW-0238">DNA-binding</keyword>
<dbReference type="Gene3D" id="1.10.260.40">
    <property type="entry name" value="lambda repressor-like DNA-binding domains"/>
    <property type="match status" value="1"/>
</dbReference>
<dbReference type="SMART" id="SM00530">
    <property type="entry name" value="HTH_XRE"/>
    <property type="match status" value="1"/>
</dbReference>
<keyword evidence="3" id="KW-0804">Transcription</keyword>
<evidence type="ECO:0000259" key="4">
    <source>
        <dbReference type="PROSITE" id="PS50943"/>
    </source>
</evidence>
<dbReference type="RefSeq" id="WP_071011969.1">
    <property type="nucleotide sequence ID" value="NZ_CP017754.1"/>
</dbReference>
<dbReference type="InterPro" id="IPR010982">
    <property type="entry name" value="Lambda_DNA-bd_dom_sf"/>
</dbReference>
<gene>
    <name evidence="5" type="ORF">BKK80_07490</name>
</gene>
<dbReference type="PROSITE" id="PS50943">
    <property type="entry name" value="HTH_CROC1"/>
    <property type="match status" value="1"/>
</dbReference>
<dbReference type="Proteomes" id="UP000177515">
    <property type="component" value="Chromosome 1"/>
</dbReference>
<feature type="domain" description="HTH cro/C1-type" evidence="4">
    <location>
        <begin position="13"/>
        <end position="67"/>
    </location>
</feature>
<evidence type="ECO:0000313" key="5">
    <source>
        <dbReference type="EMBL" id="AOZ05663.1"/>
    </source>
</evidence>
<dbReference type="CDD" id="cd00093">
    <property type="entry name" value="HTH_XRE"/>
    <property type="match status" value="1"/>
</dbReference>
<name>A0ABN4TKY2_9BURK</name>
<evidence type="ECO:0000256" key="3">
    <source>
        <dbReference type="ARBA" id="ARBA00023163"/>
    </source>
</evidence>
<dbReference type="PANTHER" id="PTHR46797">
    <property type="entry name" value="HTH-TYPE TRANSCRIPTIONAL REGULATOR"/>
    <property type="match status" value="1"/>
</dbReference>
<keyword evidence="6" id="KW-1185">Reference proteome</keyword>